<keyword evidence="2 4" id="KW-0479">Metal-binding</keyword>
<reference evidence="6 9" key="1">
    <citation type="submission" date="2015-01" db="EMBL/GenBank/DDBJ databases">
        <title>Lactococcus lactis subsp.lactis JCM 5805 whole genome shotgun sequence.</title>
        <authorList>
            <person name="Fujii T."/>
            <person name="Tomita Y."/>
            <person name="Ikushima S."/>
            <person name="Fujiwara D."/>
        </authorList>
    </citation>
    <scope>NUCLEOTIDE SEQUENCE [LARGE SCALE GENOMIC DNA]</scope>
    <source>
        <strain evidence="6 9">JCM 5805</strain>
    </source>
</reference>
<comment type="subcellular location">
    <subcellularLocation>
        <location evidence="4">Cytoplasm</location>
    </subcellularLocation>
</comment>
<evidence type="ECO:0000313" key="9">
    <source>
        <dbReference type="Proteomes" id="UP000031847"/>
    </source>
</evidence>
<accession>A0A0B8R5Q8</accession>
<evidence type="ECO:0000256" key="2">
    <source>
        <dbReference type="ARBA" id="ARBA00022723"/>
    </source>
</evidence>
<dbReference type="EMBL" id="LKLN01000009">
    <property type="protein sequence ID" value="KSU07709.1"/>
    <property type="molecule type" value="Genomic_DNA"/>
</dbReference>
<protein>
    <recommendedName>
        <fullName evidence="4">Protein SprT-like</fullName>
    </recommendedName>
</protein>
<feature type="binding site" evidence="4">
    <location>
        <position position="89"/>
    </location>
    <ligand>
        <name>Zn(2+)</name>
        <dbReference type="ChEBI" id="CHEBI:29105"/>
    </ligand>
</feature>
<dbReference type="SMART" id="SM00731">
    <property type="entry name" value="SprT"/>
    <property type="match status" value="1"/>
</dbReference>
<dbReference type="InterPro" id="IPR035240">
    <property type="entry name" value="SprT_Zn_ribbon"/>
</dbReference>
<dbReference type="NCBIfam" id="NF003339">
    <property type="entry name" value="PRK04351.1"/>
    <property type="match status" value="1"/>
</dbReference>
<reference evidence="10 11" key="2">
    <citation type="submission" date="2015-10" db="EMBL/GenBank/DDBJ databases">
        <title>Draft Genome Sequences of 11 Lactococcus lactis subspecies cremoris strains.</title>
        <authorList>
            <person name="Wels M."/>
            <person name="Backus L."/>
            <person name="Boekhorst J."/>
            <person name="Dijkstra A."/>
            <person name="Beerthuizen M."/>
            <person name="Kelly W."/>
            <person name="Siezen R."/>
            <person name="Bachmann H."/>
            <person name="Van Hijum S."/>
        </authorList>
    </citation>
    <scope>NUCLEOTIDE SEQUENCE [LARGE SCALE GENOMIC DNA]</scope>
    <source>
        <strain evidence="10">KF282</strain>
        <strain evidence="11">LMG9449</strain>
    </source>
</reference>
<gene>
    <name evidence="6" type="ORF">JCM5805K_2689</name>
    <name evidence="7" type="ORF">KF282_0505</name>
    <name evidence="8" type="ORF">LMG9449_1124</name>
</gene>
<evidence type="ECO:0000256" key="3">
    <source>
        <dbReference type="ARBA" id="ARBA00022833"/>
    </source>
</evidence>
<name>A0A0B8R5Q8_LACLL</name>
<dbReference type="InterPro" id="IPR006640">
    <property type="entry name" value="SprT-like_domain"/>
</dbReference>
<feature type="domain" description="SprT-like" evidence="5">
    <location>
        <begin position="25"/>
        <end position="163"/>
    </location>
</feature>
<evidence type="ECO:0000313" key="8">
    <source>
        <dbReference type="EMBL" id="KSU18970.1"/>
    </source>
</evidence>
<dbReference type="Proteomes" id="UP000031847">
    <property type="component" value="Unassembled WGS sequence"/>
</dbReference>
<evidence type="ECO:0000313" key="6">
    <source>
        <dbReference type="EMBL" id="GAM81564.1"/>
    </source>
</evidence>
<keyword evidence="3 4" id="KW-0862">Zinc</keyword>
<evidence type="ECO:0000313" key="7">
    <source>
        <dbReference type="EMBL" id="KSU07709.1"/>
    </source>
</evidence>
<evidence type="ECO:0000313" key="10">
    <source>
        <dbReference type="Proteomes" id="UP000053058"/>
    </source>
</evidence>
<proteinExistence type="inferred from homology"/>
<feature type="active site" evidence="4">
    <location>
        <position position="86"/>
    </location>
</feature>
<dbReference type="Proteomes" id="UP000053058">
    <property type="component" value="Unassembled WGS sequence"/>
</dbReference>
<reference evidence="7" key="3">
    <citation type="journal article" date="2017" name="Genome Announc.">
        <title>Draft Genome Sequences of 24 Lactococcus lactis Strains.</title>
        <authorList>
            <person name="Backus L."/>
            <person name="Wels M."/>
            <person name="Boekhorst J."/>
            <person name="Dijkstra A.R."/>
            <person name="Beerthuyzen M."/>
            <person name="Kelly W.J."/>
            <person name="Siezen R.J."/>
            <person name="van Hijum S.A."/>
            <person name="Bachmann H."/>
        </authorList>
    </citation>
    <scope>NUCLEOTIDE SEQUENCE</scope>
    <source>
        <strain evidence="7">KF282</strain>
        <strain evidence="8">LMG9447</strain>
    </source>
</reference>
<evidence type="ECO:0000259" key="5">
    <source>
        <dbReference type="SMART" id="SM00731"/>
    </source>
</evidence>
<dbReference type="AlphaFoldDB" id="A0A0B8R5Q8"/>
<comment type="cofactor">
    <cofactor evidence="4">
        <name>Zn(2+)</name>
        <dbReference type="ChEBI" id="CHEBI:29105"/>
    </cofactor>
    <text evidence="4">Binds 1 zinc ion.</text>
</comment>
<dbReference type="Proteomes" id="UP000053612">
    <property type="component" value="Unassembled WGS sequence"/>
</dbReference>
<evidence type="ECO:0000256" key="4">
    <source>
        <dbReference type="HAMAP-Rule" id="MF_00745"/>
    </source>
</evidence>
<dbReference type="GO" id="GO:0008270">
    <property type="term" value="F:zinc ion binding"/>
    <property type="evidence" value="ECO:0007669"/>
    <property type="project" value="UniProtKB-UniRule"/>
</dbReference>
<dbReference type="Pfam" id="PF10263">
    <property type="entry name" value="SprT-like"/>
    <property type="match status" value="1"/>
</dbReference>
<dbReference type="GO" id="GO:0006950">
    <property type="term" value="P:response to stress"/>
    <property type="evidence" value="ECO:0007669"/>
    <property type="project" value="UniProtKB-ARBA"/>
</dbReference>
<dbReference type="EMBL" id="LKLS01000102">
    <property type="protein sequence ID" value="KSU18970.1"/>
    <property type="molecule type" value="Genomic_DNA"/>
</dbReference>
<feature type="binding site" evidence="4">
    <location>
        <position position="85"/>
    </location>
    <ligand>
        <name>Zn(2+)</name>
        <dbReference type="ChEBI" id="CHEBI:29105"/>
    </ligand>
</feature>
<comment type="caution">
    <text evidence="6">The sequence shown here is derived from an EMBL/GenBank/DDBJ whole genome shotgun (WGS) entry which is preliminary data.</text>
</comment>
<comment type="similarity">
    <text evidence="4">Belongs to the SprT family.</text>
</comment>
<sequence length="167" mass="19629">MKLSVKFTDSRLCEPVKGGKVLTNQELTAKVKEISLTYFKQSFDHEAKWNQRLRTTGGRFFPKDLHLDFNPKMAELKDFEGVILHELTHYHLYRSKRGYKHRDADFKRLLSQVGGLRYAPSVIDKKIKYYYSCQNCGQLYPRQRKIDTKKYRCGKCRGKLILKTSGN</sequence>
<dbReference type="InterPro" id="IPR023524">
    <property type="entry name" value="Uncharacterised_SprT-like"/>
</dbReference>
<evidence type="ECO:0000256" key="1">
    <source>
        <dbReference type="ARBA" id="ARBA00022490"/>
    </source>
</evidence>
<dbReference type="EMBL" id="BBSI01000040">
    <property type="protein sequence ID" value="GAM81564.1"/>
    <property type="molecule type" value="Genomic_DNA"/>
</dbReference>
<organism evidence="6 9">
    <name type="scientific">Lactococcus lactis subsp. lactis</name>
    <name type="common">Streptococcus lactis</name>
    <dbReference type="NCBI Taxonomy" id="1360"/>
    <lineage>
        <taxon>Bacteria</taxon>
        <taxon>Bacillati</taxon>
        <taxon>Bacillota</taxon>
        <taxon>Bacilli</taxon>
        <taxon>Lactobacillales</taxon>
        <taxon>Streptococcaceae</taxon>
        <taxon>Lactococcus</taxon>
    </lineage>
</organism>
<evidence type="ECO:0000313" key="11">
    <source>
        <dbReference type="Proteomes" id="UP000053612"/>
    </source>
</evidence>
<dbReference type="Pfam" id="PF17283">
    <property type="entry name" value="Zn_ribbon_SprT"/>
    <property type="match status" value="1"/>
</dbReference>
<dbReference type="PATRIC" id="fig|1360.102.peg.1196"/>
<dbReference type="HAMAP" id="MF_00745">
    <property type="entry name" value="SprT_like"/>
    <property type="match status" value="1"/>
</dbReference>
<keyword evidence="1 4" id="KW-0963">Cytoplasm</keyword>
<dbReference type="GO" id="GO:0005737">
    <property type="term" value="C:cytoplasm"/>
    <property type="evidence" value="ECO:0007669"/>
    <property type="project" value="UniProtKB-SubCell"/>
</dbReference>